<dbReference type="OrthoDB" id="10567503at2759"/>
<evidence type="ECO:0000256" key="1">
    <source>
        <dbReference type="SAM" id="SignalP"/>
    </source>
</evidence>
<dbReference type="EMBL" id="KN818251">
    <property type="protein sequence ID" value="KIL64209.1"/>
    <property type="molecule type" value="Genomic_DNA"/>
</dbReference>
<dbReference type="Proteomes" id="UP000054549">
    <property type="component" value="Unassembled WGS sequence"/>
</dbReference>
<feature type="chain" id="PRO_5002167907" evidence="1">
    <location>
        <begin position="23"/>
        <end position="176"/>
    </location>
</feature>
<dbReference type="HOGENOM" id="CLU_1524748_0_0_1"/>
<organism evidence="2 3">
    <name type="scientific">Amanita muscaria (strain Koide BX008)</name>
    <dbReference type="NCBI Taxonomy" id="946122"/>
    <lineage>
        <taxon>Eukaryota</taxon>
        <taxon>Fungi</taxon>
        <taxon>Dikarya</taxon>
        <taxon>Basidiomycota</taxon>
        <taxon>Agaricomycotina</taxon>
        <taxon>Agaricomycetes</taxon>
        <taxon>Agaricomycetidae</taxon>
        <taxon>Agaricales</taxon>
        <taxon>Pluteineae</taxon>
        <taxon>Amanitaceae</taxon>
        <taxon>Amanita</taxon>
    </lineage>
</organism>
<proteinExistence type="predicted"/>
<keyword evidence="3" id="KW-1185">Reference proteome</keyword>
<name>A0A0C2TBT9_AMAMK</name>
<reference evidence="2 3" key="1">
    <citation type="submission" date="2014-04" db="EMBL/GenBank/DDBJ databases">
        <title>Evolutionary Origins and Diversification of the Mycorrhizal Mutualists.</title>
        <authorList>
            <consortium name="DOE Joint Genome Institute"/>
            <consortium name="Mycorrhizal Genomics Consortium"/>
            <person name="Kohler A."/>
            <person name="Kuo A."/>
            <person name="Nagy L.G."/>
            <person name="Floudas D."/>
            <person name="Copeland A."/>
            <person name="Barry K.W."/>
            <person name="Cichocki N."/>
            <person name="Veneault-Fourrey C."/>
            <person name="LaButti K."/>
            <person name="Lindquist E.A."/>
            <person name="Lipzen A."/>
            <person name="Lundell T."/>
            <person name="Morin E."/>
            <person name="Murat C."/>
            <person name="Riley R."/>
            <person name="Ohm R."/>
            <person name="Sun H."/>
            <person name="Tunlid A."/>
            <person name="Henrissat B."/>
            <person name="Grigoriev I.V."/>
            <person name="Hibbett D.S."/>
            <person name="Martin F."/>
        </authorList>
    </citation>
    <scope>NUCLEOTIDE SEQUENCE [LARGE SCALE GENOMIC DNA]</scope>
    <source>
        <strain evidence="2 3">Koide BX008</strain>
    </source>
</reference>
<gene>
    <name evidence="2" type="ORF">M378DRAFT_178885</name>
</gene>
<accession>A0A0C2TBT9</accession>
<dbReference type="AlphaFoldDB" id="A0A0C2TBT9"/>
<keyword evidence="1" id="KW-0732">Signal</keyword>
<sequence length="176" mass="19517">MPKLFKVAVVILMLAFAVCTSANPSFCKCQHPETGKPDNGNTENCCFNGPDYGAHVTWSEEHNRCDCDDETLYNNRAIWAKCCVYENPLEVDMGYDCCPMDDVLSKRGSNVLDIRDEEEMEMVGRELGKGGGTGVLAAYLKADKNNRHSQARMANVLTSSYTILSLNSLSRGSQRM</sequence>
<protein>
    <submittedName>
        <fullName evidence="2">Uncharacterized protein</fullName>
    </submittedName>
</protein>
<feature type="signal peptide" evidence="1">
    <location>
        <begin position="1"/>
        <end position="22"/>
    </location>
</feature>
<dbReference type="InParanoid" id="A0A0C2TBT9"/>
<evidence type="ECO:0000313" key="2">
    <source>
        <dbReference type="EMBL" id="KIL64209.1"/>
    </source>
</evidence>
<evidence type="ECO:0000313" key="3">
    <source>
        <dbReference type="Proteomes" id="UP000054549"/>
    </source>
</evidence>